<dbReference type="Proteomes" id="UP001174677">
    <property type="component" value="Chromosome 12"/>
</dbReference>
<protein>
    <submittedName>
        <fullName evidence="2">Uncharacterized protein</fullName>
    </submittedName>
</protein>
<feature type="region of interest" description="Disordered" evidence="1">
    <location>
        <begin position="144"/>
        <end position="187"/>
    </location>
</feature>
<name>A0ABQ9LHV6_HEVBR</name>
<feature type="compositionally biased region" description="Polar residues" evidence="1">
    <location>
        <begin position="8"/>
        <end position="25"/>
    </location>
</feature>
<feature type="compositionally biased region" description="Polar residues" evidence="1">
    <location>
        <begin position="219"/>
        <end position="228"/>
    </location>
</feature>
<organism evidence="2 3">
    <name type="scientific">Hevea brasiliensis</name>
    <name type="common">Para rubber tree</name>
    <name type="synonym">Siphonia brasiliensis</name>
    <dbReference type="NCBI Taxonomy" id="3981"/>
    <lineage>
        <taxon>Eukaryota</taxon>
        <taxon>Viridiplantae</taxon>
        <taxon>Streptophyta</taxon>
        <taxon>Embryophyta</taxon>
        <taxon>Tracheophyta</taxon>
        <taxon>Spermatophyta</taxon>
        <taxon>Magnoliopsida</taxon>
        <taxon>eudicotyledons</taxon>
        <taxon>Gunneridae</taxon>
        <taxon>Pentapetalae</taxon>
        <taxon>rosids</taxon>
        <taxon>fabids</taxon>
        <taxon>Malpighiales</taxon>
        <taxon>Euphorbiaceae</taxon>
        <taxon>Crotonoideae</taxon>
        <taxon>Micrandreae</taxon>
        <taxon>Hevea</taxon>
    </lineage>
</organism>
<evidence type="ECO:0000256" key="1">
    <source>
        <dbReference type="SAM" id="MobiDB-lite"/>
    </source>
</evidence>
<reference evidence="2 3" key="1">
    <citation type="journal article" date="2023" name="Plant Biotechnol. J.">
        <title>Chromosome-level wild Hevea brasiliensis genome provides new tools for genomic-assisted breeding and valuable loci to elevate rubber yield.</title>
        <authorList>
            <person name="Cheng H."/>
            <person name="Song X."/>
            <person name="Hu Y."/>
            <person name="Wu T."/>
            <person name="Yang Q."/>
            <person name="An Z."/>
            <person name="Feng S."/>
            <person name="Deng Z."/>
            <person name="Wu W."/>
            <person name="Zeng X."/>
            <person name="Tu M."/>
            <person name="Wang X."/>
            <person name="Huang H."/>
        </authorList>
    </citation>
    <scope>NUCLEOTIDE SEQUENCE [LARGE SCALE GENOMIC DNA]</scope>
    <source>
        <strain evidence="2">MT/VB/25A 57/8</strain>
    </source>
</reference>
<evidence type="ECO:0000313" key="2">
    <source>
        <dbReference type="EMBL" id="KAJ9167103.1"/>
    </source>
</evidence>
<keyword evidence="3" id="KW-1185">Reference proteome</keyword>
<feature type="compositionally biased region" description="Polar residues" evidence="1">
    <location>
        <begin position="94"/>
        <end position="103"/>
    </location>
</feature>
<feature type="region of interest" description="Disordered" evidence="1">
    <location>
        <begin position="259"/>
        <end position="285"/>
    </location>
</feature>
<evidence type="ECO:0000313" key="3">
    <source>
        <dbReference type="Proteomes" id="UP001174677"/>
    </source>
</evidence>
<feature type="region of interest" description="Disordered" evidence="1">
    <location>
        <begin position="1"/>
        <end position="40"/>
    </location>
</feature>
<dbReference type="EMBL" id="JARPOI010000012">
    <property type="protein sequence ID" value="KAJ9167103.1"/>
    <property type="molecule type" value="Genomic_DNA"/>
</dbReference>
<comment type="caution">
    <text evidence="2">The sequence shown here is derived from an EMBL/GenBank/DDBJ whole genome shotgun (WGS) entry which is preliminary data.</text>
</comment>
<accession>A0ABQ9LHV6</accession>
<feature type="compositionally biased region" description="Basic and acidic residues" evidence="1">
    <location>
        <begin position="144"/>
        <end position="178"/>
    </location>
</feature>
<feature type="region of interest" description="Disordered" evidence="1">
    <location>
        <begin position="53"/>
        <end position="109"/>
    </location>
</feature>
<dbReference type="PANTHER" id="PTHR34193:SF1">
    <property type="entry name" value="EXPRESSED PROTEIN"/>
    <property type="match status" value="1"/>
</dbReference>
<dbReference type="PANTHER" id="PTHR34193">
    <property type="entry name" value="OS11G0199801 PROTEIN"/>
    <property type="match status" value="1"/>
</dbReference>
<gene>
    <name evidence="2" type="ORF">P3X46_021779</name>
</gene>
<sequence length="350" mass="39858">MQDPATKSPETNHLHFSNHTTSRISDSYKGHGTTNYGFRAQKTAQNYANYQKRNSLPGFGAERKFTDDEDSGICSPPLWRTSPPRSPQHRQNHYRSLSPSSRAQEVARGQKELMEMVSRMPEGCFELSLRDIVEKRSMVDQTIEKRSMVDQTKEENFSKERSINGEDFNAREKAEKKKNDKRRQVNRSESIDNGGFLLKMVFPISWSSRKKKKKKNNNLAMNNSTRDGTVSPKPLLLDGSAKVVENEWWKQKFLETGETENGGFSGNSGSSKSGDSSSRSSSRNSSTRWFGAWVGQGTAVPQSIRGRWLARNPYRSFHSRPKDAAHQQIPLLDSQKCRDLVRGVWPTIFF</sequence>
<proteinExistence type="predicted"/>
<feature type="region of interest" description="Disordered" evidence="1">
    <location>
        <begin position="208"/>
        <end position="234"/>
    </location>
</feature>